<reference evidence="1" key="1">
    <citation type="submission" date="2023-06" db="EMBL/GenBank/DDBJ databases">
        <title>Genome-scale phylogeny and comparative genomics of the fungal order Sordariales.</title>
        <authorList>
            <consortium name="Lawrence Berkeley National Laboratory"/>
            <person name="Hensen N."/>
            <person name="Bonometti L."/>
            <person name="Westerberg I."/>
            <person name="Brannstrom I.O."/>
            <person name="Guillou S."/>
            <person name="Cros-Aarteil S."/>
            <person name="Calhoun S."/>
            <person name="Haridas S."/>
            <person name="Kuo A."/>
            <person name="Mondo S."/>
            <person name="Pangilinan J."/>
            <person name="Riley R."/>
            <person name="Labutti K."/>
            <person name="Andreopoulos B."/>
            <person name="Lipzen A."/>
            <person name="Chen C."/>
            <person name="Yanf M."/>
            <person name="Daum C."/>
            <person name="Ng V."/>
            <person name="Clum A."/>
            <person name="Steindorff A."/>
            <person name="Ohm R."/>
            <person name="Martin F."/>
            <person name="Silar P."/>
            <person name="Natvig D."/>
            <person name="Lalanne C."/>
            <person name="Gautier V."/>
            <person name="Ament-Velasquez S.L."/>
            <person name="Kruys A."/>
            <person name="Hutchinson M.I."/>
            <person name="Powell A.J."/>
            <person name="Barry K."/>
            <person name="Miller A.N."/>
            <person name="Grigoriev I.V."/>
            <person name="Debuchy R."/>
            <person name="Gladieux P."/>
            <person name="Thoren M.H."/>
            <person name="Johannesson H."/>
        </authorList>
    </citation>
    <scope>NUCLEOTIDE SEQUENCE</scope>
    <source>
        <strain evidence="1">8032-3</strain>
    </source>
</reference>
<comment type="caution">
    <text evidence="1">The sequence shown here is derived from an EMBL/GenBank/DDBJ whole genome shotgun (WGS) entry which is preliminary data.</text>
</comment>
<proteinExistence type="predicted"/>
<dbReference type="AlphaFoldDB" id="A0AAJ0BT11"/>
<dbReference type="Proteomes" id="UP001244011">
    <property type="component" value="Unassembled WGS sequence"/>
</dbReference>
<dbReference type="GeneID" id="85315080"/>
<evidence type="ECO:0000313" key="2">
    <source>
        <dbReference type="Proteomes" id="UP001244011"/>
    </source>
</evidence>
<organism evidence="1 2">
    <name type="scientific">Phialemonium atrogriseum</name>
    <dbReference type="NCBI Taxonomy" id="1093897"/>
    <lineage>
        <taxon>Eukaryota</taxon>
        <taxon>Fungi</taxon>
        <taxon>Dikarya</taxon>
        <taxon>Ascomycota</taxon>
        <taxon>Pezizomycotina</taxon>
        <taxon>Sordariomycetes</taxon>
        <taxon>Sordariomycetidae</taxon>
        <taxon>Cephalothecales</taxon>
        <taxon>Cephalothecaceae</taxon>
        <taxon>Phialemonium</taxon>
    </lineage>
</organism>
<keyword evidence="2" id="KW-1185">Reference proteome</keyword>
<evidence type="ECO:0008006" key="3">
    <source>
        <dbReference type="Google" id="ProtNLM"/>
    </source>
</evidence>
<gene>
    <name evidence="1" type="ORF">QBC33DRAFT_596730</name>
</gene>
<dbReference type="RefSeq" id="XP_060280123.1">
    <property type="nucleotide sequence ID" value="XM_060431893.1"/>
</dbReference>
<protein>
    <recommendedName>
        <fullName evidence="3">F-box domain-containing protein</fullName>
    </recommendedName>
</protein>
<evidence type="ECO:0000313" key="1">
    <source>
        <dbReference type="EMBL" id="KAK1763910.1"/>
    </source>
</evidence>
<sequence>MLDEDEEPGWVIRKRQNLATSPLCRLPLELLLMIKAYLSPTSVFILCHTSAFFIPLLDKGVLEKKPLVYFGIGDVRKLLQGEYFCRWCLDRLEGAFRRLRMPLYCDGCGLEHPAFLFPLDQRADGEDPKRPRMCFGRIGHIQLCAHKTVSWSDVEKVRDRSGNPTSIACTHRSHLPLRSQWWAGMLPTNLRPRGAFESRGNLPTVKSQTVRQLLAPIPQPHEDYPLVKIAGPLFGYRLCPHVHDDYDKAPFRAPASDTCPCVPGPAATSHDDDNPSHCCLYREFICPVCRGVYTWRREGGRVSLSFTWSRLVSDRPTSRNWLRALAPEYFSAWGRGHWMRICGASMSSAIRISAGRPFWRK</sequence>
<accession>A0AAJ0BT11</accession>
<name>A0AAJ0BT11_9PEZI</name>
<dbReference type="EMBL" id="MU839024">
    <property type="protein sequence ID" value="KAK1763910.1"/>
    <property type="molecule type" value="Genomic_DNA"/>
</dbReference>